<keyword evidence="8" id="KW-1185">Reference proteome</keyword>
<evidence type="ECO:0000256" key="3">
    <source>
        <dbReference type="ARBA" id="ARBA00022722"/>
    </source>
</evidence>
<dbReference type="PANTHER" id="PTHR33317:SF4">
    <property type="entry name" value="POLYNUCLEOTIDYL TRANSFERASE, RIBONUCLEASE H-LIKE SUPERFAMILY PROTEIN"/>
    <property type="match status" value="1"/>
</dbReference>
<organism evidence="7 8">
    <name type="scientific">Roseibium litorale</name>
    <dbReference type="NCBI Taxonomy" id="2803841"/>
    <lineage>
        <taxon>Bacteria</taxon>
        <taxon>Pseudomonadati</taxon>
        <taxon>Pseudomonadota</taxon>
        <taxon>Alphaproteobacteria</taxon>
        <taxon>Hyphomicrobiales</taxon>
        <taxon>Stappiaceae</taxon>
        <taxon>Roseibium</taxon>
    </lineage>
</organism>
<evidence type="ECO:0000313" key="8">
    <source>
        <dbReference type="Proteomes" id="UP000632063"/>
    </source>
</evidence>
<reference evidence="7 8" key="2">
    <citation type="journal article" date="2021" name="Int. J. Syst. Evol. Microbiol.">
        <title>Roseibium litorale sp. nov., isolated from a tidal flat sediment and proposal for the reclassification of Labrenzia polysiphoniae as Roseibium polysiphoniae comb. nov.</title>
        <authorList>
            <person name="Liu Y."/>
            <person name="Pei T."/>
            <person name="Du J."/>
            <person name="Chao M."/>
            <person name="Deng M.R."/>
            <person name="Zhu H."/>
        </authorList>
    </citation>
    <scope>NUCLEOTIDE SEQUENCE [LARGE SCALE GENOMIC DNA]</scope>
    <source>
        <strain evidence="7 8">4C16A</strain>
    </source>
</reference>
<evidence type="ECO:0000259" key="6">
    <source>
        <dbReference type="SMART" id="SM00732"/>
    </source>
</evidence>
<dbReference type="NCBIfam" id="TIGR00250">
    <property type="entry name" value="RNAse_H_YqgF"/>
    <property type="match status" value="1"/>
</dbReference>
<dbReference type="InterPro" id="IPR037027">
    <property type="entry name" value="YqgF/RNaseH-like_dom_sf"/>
</dbReference>
<dbReference type="PANTHER" id="PTHR33317">
    <property type="entry name" value="POLYNUCLEOTIDYL TRANSFERASE, RIBONUCLEASE H-LIKE SUPERFAMILY PROTEIN"/>
    <property type="match status" value="1"/>
</dbReference>
<keyword evidence="1 5" id="KW-0963">Cytoplasm</keyword>
<evidence type="ECO:0000256" key="2">
    <source>
        <dbReference type="ARBA" id="ARBA00022517"/>
    </source>
</evidence>
<dbReference type="EMBL" id="JACYXI010000001">
    <property type="protein sequence ID" value="MBD8890079.1"/>
    <property type="molecule type" value="Genomic_DNA"/>
</dbReference>
<comment type="similarity">
    <text evidence="5">Belongs to the YqgF HJR family.</text>
</comment>
<dbReference type="Proteomes" id="UP000632063">
    <property type="component" value="Unassembled WGS sequence"/>
</dbReference>
<gene>
    <name evidence="7" type="primary">ruvX</name>
    <name evidence="7" type="ORF">IG616_00845</name>
</gene>
<dbReference type="RefSeq" id="WP_192145509.1">
    <property type="nucleotide sequence ID" value="NZ_JACYXI010000001.1"/>
</dbReference>
<accession>A0ABR9CH91</accession>
<comment type="function">
    <text evidence="5">Could be a nuclease involved in processing of the 5'-end of pre-16S rRNA.</text>
</comment>
<dbReference type="SMART" id="SM00732">
    <property type="entry name" value="YqgFc"/>
    <property type="match status" value="1"/>
</dbReference>
<dbReference type="HAMAP" id="MF_00651">
    <property type="entry name" value="Nuclease_YqgF"/>
    <property type="match status" value="1"/>
</dbReference>
<evidence type="ECO:0000256" key="4">
    <source>
        <dbReference type="ARBA" id="ARBA00022801"/>
    </source>
</evidence>
<dbReference type="InterPro" id="IPR012337">
    <property type="entry name" value="RNaseH-like_sf"/>
</dbReference>
<keyword evidence="3 5" id="KW-0540">Nuclease</keyword>
<feature type="domain" description="YqgF/RNase H-like" evidence="6">
    <location>
        <begin position="20"/>
        <end position="120"/>
    </location>
</feature>
<comment type="subcellular location">
    <subcellularLocation>
        <location evidence="5">Cytoplasm</location>
    </subcellularLocation>
</comment>
<dbReference type="InterPro" id="IPR005227">
    <property type="entry name" value="YqgF"/>
</dbReference>
<dbReference type="Pfam" id="PF03652">
    <property type="entry name" value="RuvX"/>
    <property type="match status" value="1"/>
</dbReference>
<sequence length="173" mass="18918">MASDPTLTLDAFLEVLRPNSRLIGLDLGTKTIGLALSDLGRGIASPMETIRRKKFTLDAQELLKICAKQEVGGLVLGLPLNMDGSEGPRVQATRAFARNLAPMTDLPITLWDERLSTAAVTRTLLEADASRARRGEVVDKMAAAFILQGFLDRLGHLQQDQPAARRSFTIYED</sequence>
<dbReference type="EC" id="3.1.-.-" evidence="5"/>
<keyword evidence="4 5" id="KW-0378">Hydrolase</keyword>
<proteinExistence type="inferred from homology"/>
<protein>
    <recommendedName>
        <fullName evidence="5">Putative pre-16S rRNA nuclease</fullName>
        <ecNumber evidence="5">3.1.-.-</ecNumber>
    </recommendedName>
</protein>
<dbReference type="CDD" id="cd16964">
    <property type="entry name" value="YqgF"/>
    <property type="match status" value="1"/>
</dbReference>
<dbReference type="Gene3D" id="3.30.420.140">
    <property type="entry name" value="YqgF/RNase H-like domain"/>
    <property type="match status" value="1"/>
</dbReference>
<comment type="caution">
    <text evidence="7">The sequence shown here is derived from an EMBL/GenBank/DDBJ whole genome shotgun (WGS) entry which is preliminary data.</text>
</comment>
<dbReference type="InterPro" id="IPR006641">
    <property type="entry name" value="YqgF/RNaseH-like_dom"/>
</dbReference>
<dbReference type="SUPFAM" id="SSF53098">
    <property type="entry name" value="Ribonuclease H-like"/>
    <property type="match status" value="1"/>
</dbReference>
<keyword evidence="2 5" id="KW-0690">Ribosome biogenesis</keyword>
<reference evidence="8" key="1">
    <citation type="submission" date="2020-09" db="EMBL/GenBank/DDBJ databases">
        <title>The genome sequence of strain Labrenzia suaedae 4C16A.</title>
        <authorList>
            <person name="Liu Y."/>
        </authorList>
    </citation>
    <scope>NUCLEOTIDE SEQUENCE [LARGE SCALE GENOMIC DNA]</scope>
    <source>
        <strain evidence="8">4C16A</strain>
    </source>
</reference>
<evidence type="ECO:0000256" key="5">
    <source>
        <dbReference type="HAMAP-Rule" id="MF_00651"/>
    </source>
</evidence>
<evidence type="ECO:0000256" key="1">
    <source>
        <dbReference type="ARBA" id="ARBA00022490"/>
    </source>
</evidence>
<evidence type="ECO:0000313" key="7">
    <source>
        <dbReference type="EMBL" id="MBD8890079.1"/>
    </source>
</evidence>
<name>A0ABR9CH91_9HYPH</name>